<gene>
    <name evidence="1" type="ORF">A2892_04450</name>
</gene>
<sequence>MRSQYHTVLGEVLQRYALGLWSELYGLFSKNNLPEALTQVQEILDRIGWGKKILGTTVKKWLEKNPKKTDLTY</sequence>
<organism evidence="1 2">
    <name type="scientific">Candidatus Woesebacteria bacterium RIFCSPLOWO2_01_FULL_39_10b</name>
    <dbReference type="NCBI Taxonomy" id="1802517"/>
    <lineage>
        <taxon>Bacteria</taxon>
        <taxon>Candidatus Woeseibacteriota</taxon>
    </lineage>
</organism>
<name>A0A1F8BA28_9BACT</name>
<evidence type="ECO:0000313" key="1">
    <source>
        <dbReference type="EMBL" id="OGM60877.1"/>
    </source>
</evidence>
<proteinExistence type="predicted"/>
<dbReference type="AlphaFoldDB" id="A0A1F8BA28"/>
<protein>
    <submittedName>
        <fullName evidence="1">Uncharacterized protein</fullName>
    </submittedName>
</protein>
<accession>A0A1F8BA28</accession>
<dbReference type="Proteomes" id="UP000176404">
    <property type="component" value="Unassembled WGS sequence"/>
</dbReference>
<evidence type="ECO:0000313" key="2">
    <source>
        <dbReference type="Proteomes" id="UP000176404"/>
    </source>
</evidence>
<comment type="caution">
    <text evidence="1">The sequence shown here is derived from an EMBL/GenBank/DDBJ whole genome shotgun (WGS) entry which is preliminary data.</text>
</comment>
<dbReference type="EMBL" id="MGHD01000002">
    <property type="protein sequence ID" value="OGM60877.1"/>
    <property type="molecule type" value="Genomic_DNA"/>
</dbReference>
<reference evidence="1 2" key="1">
    <citation type="journal article" date="2016" name="Nat. Commun.">
        <title>Thousands of microbial genomes shed light on interconnected biogeochemical processes in an aquifer system.</title>
        <authorList>
            <person name="Anantharaman K."/>
            <person name="Brown C.T."/>
            <person name="Hug L.A."/>
            <person name="Sharon I."/>
            <person name="Castelle C.J."/>
            <person name="Probst A.J."/>
            <person name="Thomas B.C."/>
            <person name="Singh A."/>
            <person name="Wilkins M.J."/>
            <person name="Karaoz U."/>
            <person name="Brodie E.L."/>
            <person name="Williams K.H."/>
            <person name="Hubbard S.S."/>
            <person name="Banfield J.F."/>
        </authorList>
    </citation>
    <scope>NUCLEOTIDE SEQUENCE [LARGE SCALE GENOMIC DNA]</scope>
</reference>